<evidence type="ECO:0000259" key="1">
    <source>
        <dbReference type="PROSITE" id="PS51029"/>
    </source>
</evidence>
<dbReference type="Pfam" id="PF10545">
    <property type="entry name" value="MADF_DNA_bdg"/>
    <property type="match status" value="1"/>
</dbReference>
<reference evidence="3" key="1">
    <citation type="journal article" date="2016" name="Nature">
        <title>Genome evolution in the allotetraploid frog Xenopus laevis.</title>
        <authorList>
            <person name="Session A.M."/>
            <person name="Uno Y."/>
            <person name="Kwon T."/>
            <person name="Chapman J.A."/>
            <person name="Toyoda A."/>
            <person name="Takahashi S."/>
            <person name="Fukui A."/>
            <person name="Hikosaka A."/>
            <person name="Suzuki A."/>
            <person name="Kondo M."/>
            <person name="van Heeringen S.J."/>
            <person name="Quigley I."/>
            <person name="Heinz S."/>
            <person name="Ogino H."/>
            <person name="Ochi H."/>
            <person name="Hellsten U."/>
            <person name="Lyons J.B."/>
            <person name="Simakov O."/>
            <person name="Putnam N."/>
            <person name="Stites J."/>
            <person name="Kuroki Y."/>
            <person name="Tanaka T."/>
            <person name="Michiue T."/>
            <person name="Watanabe M."/>
            <person name="Bogdanovic O."/>
            <person name="Lister R."/>
            <person name="Georgiou G."/>
            <person name="Paranjpe S.S."/>
            <person name="van Kruijsbergen I."/>
            <person name="Shu S."/>
            <person name="Carlson J."/>
            <person name="Kinoshita T."/>
            <person name="Ohta Y."/>
            <person name="Mawaribuchi S."/>
            <person name="Jenkins J."/>
            <person name="Grimwood J."/>
            <person name="Schmutz J."/>
            <person name="Mitros T."/>
            <person name="Mozaffari S.V."/>
            <person name="Suzuki Y."/>
            <person name="Haramoto Y."/>
            <person name="Yamamoto T.S."/>
            <person name="Takagi C."/>
            <person name="Heald R."/>
            <person name="Miller K."/>
            <person name="Haudenschild C."/>
            <person name="Kitzman J."/>
            <person name="Nakayama T."/>
            <person name="Izutsu Y."/>
            <person name="Robert J."/>
            <person name="Fortriede J."/>
            <person name="Burns K."/>
            <person name="Lotay V."/>
            <person name="Karimi K."/>
            <person name="Yasuoka Y."/>
            <person name="Dichmann D.S."/>
            <person name="Flajnik M.F."/>
            <person name="Houston D.W."/>
            <person name="Shendure J."/>
            <person name="DuPasquier L."/>
            <person name="Vize P.D."/>
            <person name="Zorn A.M."/>
            <person name="Ito M."/>
            <person name="Marcotte E.M."/>
            <person name="Wallingford J.B."/>
            <person name="Ito Y."/>
            <person name="Asashima M."/>
            <person name="Ueno N."/>
            <person name="Matsuda Y."/>
            <person name="Veenstra G.J."/>
            <person name="Fujiyama A."/>
            <person name="Harland R.M."/>
            <person name="Taira M."/>
            <person name="Rokhsar D.S."/>
        </authorList>
    </citation>
    <scope>NUCLEOTIDE SEQUENCE [LARGE SCALE GENOMIC DNA]</scope>
    <source>
        <strain evidence="3">J</strain>
    </source>
</reference>
<dbReference type="InterPro" id="IPR006578">
    <property type="entry name" value="MADF-dom"/>
</dbReference>
<name>A0A974D6X5_XENLA</name>
<dbReference type="SMART" id="SM00595">
    <property type="entry name" value="MADF"/>
    <property type="match status" value="1"/>
</dbReference>
<proteinExistence type="predicted"/>
<dbReference type="PANTHER" id="PTHR21505:SF13">
    <property type="match status" value="1"/>
</dbReference>
<gene>
    <name evidence="2" type="ORF">XELAEV_18023379mg</name>
</gene>
<organism evidence="2 3">
    <name type="scientific">Xenopus laevis</name>
    <name type="common">African clawed frog</name>
    <dbReference type="NCBI Taxonomy" id="8355"/>
    <lineage>
        <taxon>Eukaryota</taxon>
        <taxon>Metazoa</taxon>
        <taxon>Chordata</taxon>
        <taxon>Craniata</taxon>
        <taxon>Vertebrata</taxon>
        <taxon>Euteleostomi</taxon>
        <taxon>Amphibia</taxon>
        <taxon>Batrachia</taxon>
        <taxon>Anura</taxon>
        <taxon>Pipoidea</taxon>
        <taxon>Pipidae</taxon>
        <taxon>Xenopodinae</taxon>
        <taxon>Xenopus</taxon>
        <taxon>Xenopus</taxon>
    </lineage>
</organism>
<feature type="domain" description="MADF" evidence="1">
    <location>
        <begin position="154"/>
        <end position="252"/>
    </location>
</feature>
<evidence type="ECO:0000313" key="2">
    <source>
        <dbReference type="EMBL" id="OCT85215.1"/>
    </source>
</evidence>
<dbReference type="EMBL" id="CM004472">
    <property type="protein sequence ID" value="OCT85215.1"/>
    <property type="molecule type" value="Genomic_DNA"/>
</dbReference>
<sequence length="273" mass="31243">MPYIAKGSSFRSDHHFLSWSLVTSEHSKSTVQTFNNFGEYAIFSGIRMLIYSFSAIIIVLLQDLHLVDHFSTGHSCSPPSVLLHGQETANWRQQPMSRHRCHVSGNYVALPDIPEVVTFAPKHDRSIGTRTFSLVNALTNKIQMAAEKFMHPDFLREFIQSLPCLWKIKAAEYSNRHKRTEAYETLVQLCKRINPAANVDYVKNKISNISNVFRKEFNKVQSSKKSGASADDIYTPRLWYYDLLYFTVLQEIPRSPITLMGTALEPTQENVHS</sequence>
<dbReference type="PANTHER" id="PTHR21505">
    <property type="entry name" value="MADF DOMAIN-CONTAINING PROTEIN-RELATED"/>
    <property type="match status" value="1"/>
</dbReference>
<dbReference type="AlphaFoldDB" id="A0A974D6X5"/>
<dbReference type="Proteomes" id="UP000694892">
    <property type="component" value="Chromosome 4L"/>
</dbReference>
<evidence type="ECO:0000313" key="3">
    <source>
        <dbReference type="Proteomes" id="UP000694892"/>
    </source>
</evidence>
<protein>
    <recommendedName>
        <fullName evidence="1">MADF domain-containing protein</fullName>
    </recommendedName>
</protein>
<dbReference type="PROSITE" id="PS51029">
    <property type="entry name" value="MADF"/>
    <property type="match status" value="1"/>
</dbReference>
<accession>A0A974D6X5</accession>